<dbReference type="AlphaFoldDB" id="A0A8X6PDL7"/>
<proteinExistence type="predicted"/>
<dbReference type="Proteomes" id="UP000887013">
    <property type="component" value="Unassembled WGS sequence"/>
</dbReference>
<comment type="caution">
    <text evidence="1">The sequence shown here is derived from an EMBL/GenBank/DDBJ whole genome shotgun (WGS) entry which is preliminary data.</text>
</comment>
<organism evidence="1 2">
    <name type="scientific">Nephila pilipes</name>
    <name type="common">Giant wood spider</name>
    <name type="synonym">Nephila maculata</name>
    <dbReference type="NCBI Taxonomy" id="299642"/>
    <lineage>
        <taxon>Eukaryota</taxon>
        <taxon>Metazoa</taxon>
        <taxon>Ecdysozoa</taxon>
        <taxon>Arthropoda</taxon>
        <taxon>Chelicerata</taxon>
        <taxon>Arachnida</taxon>
        <taxon>Araneae</taxon>
        <taxon>Araneomorphae</taxon>
        <taxon>Entelegynae</taxon>
        <taxon>Araneoidea</taxon>
        <taxon>Nephilidae</taxon>
        <taxon>Nephila</taxon>
    </lineage>
</organism>
<keyword evidence="2" id="KW-1185">Reference proteome</keyword>
<accession>A0A8X6PDL7</accession>
<protein>
    <submittedName>
        <fullName evidence="1">Uncharacterized protein</fullName>
    </submittedName>
</protein>
<feature type="non-terminal residue" evidence="1">
    <location>
        <position position="1"/>
    </location>
</feature>
<reference evidence="1" key="1">
    <citation type="submission" date="2020-08" db="EMBL/GenBank/DDBJ databases">
        <title>Multicomponent nature underlies the extraordinary mechanical properties of spider dragline silk.</title>
        <authorList>
            <person name="Kono N."/>
            <person name="Nakamura H."/>
            <person name="Mori M."/>
            <person name="Yoshida Y."/>
            <person name="Ohtoshi R."/>
            <person name="Malay A.D."/>
            <person name="Moran D.A.P."/>
            <person name="Tomita M."/>
            <person name="Numata K."/>
            <person name="Arakawa K."/>
        </authorList>
    </citation>
    <scope>NUCLEOTIDE SEQUENCE</scope>
</reference>
<evidence type="ECO:0000313" key="1">
    <source>
        <dbReference type="EMBL" id="GFT59427.1"/>
    </source>
</evidence>
<gene>
    <name evidence="1" type="ORF">NPIL_704151</name>
</gene>
<sequence>KFIQRFVLNLLYCRSS</sequence>
<dbReference type="EMBL" id="BMAW01113909">
    <property type="protein sequence ID" value="GFT59427.1"/>
    <property type="molecule type" value="Genomic_DNA"/>
</dbReference>
<name>A0A8X6PDL7_NEPPI</name>
<evidence type="ECO:0000313" key="2">
    <source>
        <dbReference type="Proteomes" id="UP000887013"/>
    </source>
</evidence>